<protein>
    <submittedName>
        <fullName evidence="9 11">Polyketide synthase</fullName>
    </submittedName>
</protein>
<dbReference type="InterPro" id="IPR050091">
    <property type="entry name" value="PKS_NRPS_Biosynth_Enz"/>
</dbReference>
<evidence type="ECO:0000256" key="3">
    <source>
        <dbReference type="ARBA" id="ARBA00022679"/>
    </source>
</evidence>
<keyword evidence="2" id="KW-0597">Phosphoprotein</keyword>
<keyword evidence="1" id="KW-0596">Phosphopantetheine</keyword>
<dbReference type="GO" id="GO:0016491">
    <property type="term" value="F:oxidoreductase activity"/>
    <property type="evidence" value="ECO:0007669"/>
    <property type="project" value="InterPro"/>
</dbReference>
<dbReference type="InterPro" id="IPR042104">
    <property type="entry name" value="PKS_dehydratase_sf"/>
</dbReference>
<dbReference type="InterPro" id="IPR020841">
    <property type="entry name" value="PKS_Beta-ketoAc_synthase_dom"/>
</dbReference>
<dbReference type="Pfam" id="PF02801">
    <property type="entry name" value="Ketoacyl-synt_C"/>
    <property type="match status" value="1"/>
</dbReference>
<dbReference type="InterPro" id="IPR016039">
    <property type="entry name" value="Thiolase-like"/>
</dbReference>
<evidence type="ECO:0000259" key="8">
    <source>
        <dbReference type="PROSITE" id="PS52019"/>
    </source>
</evidence>
<dbReference type="InterPro" id="IPR014030">
    <property type="entry name" value="Ketoacyl_synth_N"/>
</dbReference>
<dbReference type="SUPFAM" id="SSF52151">
    <property type="entry name" value="FabD/lysophospholipase-like"/>
    <property type="match status" value="1"/>
</dbReference>
<feature type="domain" description="PKS/mFAS DH" evidence="8">
    <location>
        <begin position="916"/>
        <end position="1224"/>
    </location>
</feature>
<dbReference type="InterPro" id="IPR049551">
    <property type="entry name" value="PKS_DH_C"/>
</dbReference>
<feature type="active site" description="Proton acceptor; for dehydratase activity" evidence="5">
    <location>
        <position position="948"/>
    </location>
</feature>
<dbReference type="SMART" id="SM00822">
    <property type="entry name" value="PKS_KR"/>
    <property type="match status" value="1"/>
</dbReference>
<dbReference type="Gene3D" id="3.40.50.720">
    <property type="entry name" value="NAD(P)-binding Rossmann-like Domain"/>
    <property type="match status" value="1"/>
</dbReference>
<dbReference type="InterPro" id="IPR020807">
    <property type="entry name" value="PKS_DH"/>
</dbReference>
<dbReference type="InterPro" id="IPR020806">
    <property type="entry name" value="PKS_PP-bd"/>
</dbReference>
<dbReference type="PROSITE" id="PS52019">
    <property type="entry name" value="PKS_MFAS_DH"/>
    <property type="match status" value="1"/>
</dbReference>
<dbReference type="CDD" id="cd05195">
    <property type="entry name" value="enoyl_red"/>
    <property type="match status" value="1"/>
</dbReference>
<dbReference type="InterPro" id="IPR049900">
    <property type="entry name" value="PKS_mFAS_DH"/>
</dbReference>
<dbReference type="InterPro" id="IPR036736">
    <property type="entry name" value="ACP-like_sf"/>
</dbReference>
<dbReference type="InterPro" id="IPR001227">
    <property type="entry name" value="Ac_transferase_dom_sf"/>
</dbReference>
<dbReference type="Pfam" id="PF21089">
    <property type="entry name" value="PKS_DH_N"/>
    <property type="match status" value="1"/>
</dbReference>
<dbReference type="SMART" id="SM00829">
    <property type="entry name" value="PKS_ER"/>
    <property type="match status" value="1"/>
</dbReference>
<dbReference type="SMART" id="SM00823">
    <property type="entry name" value="PKS_PP"/>
    <property type="match status" value="1"/>
</dbReference>
<dbReference type="OrthoDB" id="329835at2759"/>
<dbReference type="Pfam" id="PF13602">
    <property type="entry name" value="ADH_zinc_N_2"/>
    <property type="match status" value="1"/>
</dbReference>
<dbReference type="InterPro" id="IPR013154">
    <property type="entry name" value="ADH-like_N"/>
</dbReference>
<dbReference type="SUPFAM" id="SSF51735">
    <property type="entry name" value="NAD(P)-binding Rossmann-fold domains"/>
    <property type="match status" value="2"/>
</dbReference>
<evidence type="ECO:0000256" key="1">
    <source>
        <dbReference type="ARBA" id="ARBA00022450"/>
    </source>
</evidence>
<dbReference type="PANTHER" id="PTHR43775">
    <property type="entry name" value="FATTY ACID SYNTHASE"/>
    <property type="match status" value="1"/>
</dbReference>
<keyword evidence="4" id="KW-0511">Multifunctional enzyme</keyword>
<dbReference type="SUPFAM" id="SSF50129">
    <property type="entry name" value="GroES-like"/>
    <property type="match status" value="1"/>
</dbReference>
<dbReference type="Proteomes" id="UP000504636">
    <property type="component" value="Unplaced"/>
</dbReference>
<dbReference type="Pfam" id="PF08240">
    <property type="entry name" value="ADH_N"/>
    <property type="match status" value="1"/>
</dbReference>
<dbReference type="Pfam" id="PF00109">
    <property type="entry name" value="ketoacyl-synt"/>
    <property type="match status" value="1"/>
</dbReference>
<dbReference type="Pfam" id="PF14765">
    <property type="entry name" value="PS-DH"/>
    <property type="match status" value="1"/>
</dbReference>
<dbReference type="Pfam" id="PF23114">
    <property type="entry name" value="NAD-bd_HRPKS_sdrA"/>
    <property type="match status" value="1"/>
</dbReference>
<dbReference type="Gene3D" id="3.40.366.10">
    <property type="entry name" value="Malonyl-Coenzyme A Acyl Carrier Protein, domain 2"/>
    <property type="match status" value="1"/>
</dbReference>
<reference evidence="11" key="3">
    <citation type="submission" date="2025-04" db="UniProtKB">
        <authorList>
            <consortium name="RefSeq"/>
        </authorList>
    </citation>
    <scope>IDENTIFICATION</scope>
    <source>
        <strain evidence="11">CBS 304.34</strain>
    </source>
</reference>
<reference evidence="9 11" key="1">
    <citation type="journal article" date="2020" name="Stud. Mycol.">
        <title>101 Dothideomycetes genomes: a test case for predicting lifestyles and emergence of pathogens.</title>
        <authorList>
            <person name="Haridas S."/>
            <person name="Albert R."/>
            <person name="Binder M."/>
            <person name="Bloem J."/>
            <person name="Labutti K."/>
            <person name="Salamov A."/>
            <person name="Andreopoulos B."/>
            <person name="Baker S."/>
            <person name="Barry K."/>
            <person name="Bills G."/>
            <person name="Bluhm B."/>
            <person name="Cannon C."/>
            <person name="Castanera R."/>
            <person name="Culley D."/>
            <person name="Daum C."/>
            <person name="Ezra D."/>
            <person name="Gonzalez J."/>
            <person name="Henrissat B."/>
            <person name="Kuo A."/>
            <person name="Liang C."/>
            <person name="Lipzen A."/>
            <person name="Lutzoni F."/>
            <person name="Magnuson J."/>
            <person name="Mondo S."/>
            <person name="Nolan M."/>
            <person name="Ohm R."/>
            <person name="Pangilinan J."/>
            <person name="Park H.-J."/>
            <person name="Ramirez L."/>
            <person name="Alfaro M."/>
            <person name="Sun H."/>
            <person name="Tritt A."/>
            <person name="Yoshinaga Y."/>
            <person name="Zwiers L.-H."/>
            <person name="Turgeon B."/>
            <person name="Goodwin S."/>
            <person name="Spatafora J."/>
            <person name="Crous P."/>
            <person name="Grigoriev I."/>
        </authorList>
    </citation>
    <scope>NUCLEOTIDE SEQUENCE</scope>
    <source>
        <strain evidence="9 11">CBS 304.34</strain>
    </source>
</reference>
<keyword evidence="10" id="KW-1185">Reference proteome</keyword>
<sequence>MPPVRYEQEPIAIVGLACRLPGSCNSPNALWDFLMRGEIAPRTPPGSRFEFSTHHDGSKKPHTMISPGGMFIDADPRDIDVSFFRLTKSEATAMDPQQRQLLEVVYEGLENAGVTLDAINGQPIGCFVGSYACDYADMQARNPEERANMTTLGTGRAMLSNRLSHFLNIKGPSMTIDTACSGSLFGLDVANRYLQTGEISGAIVAGSNIYLSPEHVMDNLSASGTSSLSGLCHTFDEKADGYIKAEAVNMVFLKRLDDAIRDGDPVRAILRGSATGSDGWTAGIASPNSAAQAATIRQAYANAGITNLAATNYIECHGTGTKAGDVIEVNGISSVFTEAIFDDTPLRIGSLKSNIGHSEPAAGISGLLKVVLALEHGVIPGNPTFVTPNSNIDFKRVKLWTSRTASRWEEPPSLRRASINSFGYGGANAHAVVDSAQGKSSHISSYPDDEDLFADEPTIDRPYVLSLSGNDTQALQDNIEALQRHIANPAVRISMRDLAYTLSEKRTHHFHRGYLVADGSDISQDQPTLGKSTSAPRIGLVFTGQGAQWPQMGRDLVANFPQAKAHILHLSSVLTGLPDSPKWSLIEELTLPRTREQYMNPELSQTLVTALQLALLAVLADCGLGYQTVVGHSSGEIAAAVAAGCLTPELAIKIAFYRGKATSSATYKSPVGMMAVGLSEKEARACLGTTANVQIACVNSPKSITLAGDRAELVELETRIKSQGHFARLLLVDAAYHSEYMADVASNYRSHLEHNCDWKVDSVAEANMYSTVTGSINPDVCNASYWEANMRSPVLFDYAVQRILQANDAPEMLIEIGPSNALSGPINQIKQHLNSNIPYMPAWKRGPDALRAFCDLAGQLFIRGNAINLARFNQDFNESPLAVIVDLPNYRWNHSVKYWHEGNSSKEWRYRKYPHHDILGTKILGTPWQHPIWSKLLRVQDLAWIPDHKLGESIVFPGAGYIAMAIEAAFQTEKATQRIPKDVRINQMTYILRDTRFLRAMLLEDGTETRVITTLTSRSTSAKQIWYDFKISTQMVDLVTDHCQGLIQVQEAIAAKAGEKDMLPLEFPEPGSVWYKTMRNIGYSFGPSFQRQLQVESVAGSHRSRSLLSFEASQSSSKESAYALHPTSIDVCFQSVAASIWKGSRSSVDIRLVPSSISELIIAAQSTPLTLAMSIATSRFAGVGRVDDPKTYASDVSAYDHATHQELVRLTGLKYRSLEMDKTASDNHVYNRSIWRPDVTKLTETQWRQLLECEEKTAGTKTTSTAALNEVLDLMAFKKPDMRVLEVNFDGVQPCSVWIDGCNTESFDRTTCCYTTLVVPSHSALSEVTRTYGHLKNLTMQRAPDVAKVENPEPFDVVIVKVPTLAVVEPQWIVKARQFLLESGYLVVVEDTNQSARPHPTQTEATQSFIESLQEARFDNAIHLPYASCYLGSSRPQACTLKADTNKIGILHFNSSENETAEISCALSSRGWDITHYHLPLAGIEPGSTVMVLDELWSPVLTNVSQQAWSALKTVLSSKCRVLWTTLRSVMDVAHPDRSLIYGLARSICSEDPTAMIMTLDVASPRGDATVGAISQAIQAVQTATTTTGTDCEFIERGGMVYIGRIIPDAPLNRQQRANAAGAESLPLQLFQQQHRVRLQSYRPGALDSLVYAEVPDDDAIPATQIDVEIHAVSLNFKDIAISMGYIPGNEYLLGLDGAGVIRQAPPNCTQYRVGQRVLASTKGSLANRVRCDIDGEVFPIPDGVSFEVASTLNTVYSTAFYALVDVAHVKAEMSVLIHSAAGGLGLAAVQICKHLGATIFATVGADAKRKHLVEKYAIPDEHIFSSRSADFAVRLKDVTAGKGVDVVLNSLTGELLHASWGCIATAGTFIELGKRDILDGECLSMAPFNRNARFCGVDMSHDSITPALLKDVFGLLKEGHIQPEISKVYGFADAQAAFRHLGTGESIGKIVISRTHDQQGPIVPIRAAAPRLSLRLDASYLIVGGLKGLCGSLAVYLAQEGTKTLVILSRSGYDDEKSRSIISKITSLGCRVDLVKGDVTSEADVERAFTEASAPIFGVVQGAMVLRDKLYSSMTHTEFHAAIAPKVQGTWNLHRVALRLGNTLDFFTLLSSLCGIVGQKGQSNYAAANAFLDSFAHHRRALNLAACAVDLGLIEDVGYVDGKAALDKRLRSQGWHAINETLLAQILYFSILQQKRPALNPSSSSHLIAGMPVPLPEQSPAQRDPRFSALRHASGLGAQRGSSSGGEAQSAVQILREAWKAQDGDGDQPELLSTLIVLANKQFMKSLGMAEEMDPVRPIASYGIDSLVAVEFKNWTSVDLGVEVATLDIMGAKTLASLCQVILKRGFQSRGQK</sequence>
<dbReference type="PROSITE" id="PS52004">
    <property type="entry name" value="KS3_2"/>
    <property type="match status" value="1"/>
</dbReference>
<gene>
    <name evidence="9 11" type="ORF">BDZ99DRAFT_574393</name>
</gene>
<dbReference type="PROSITE" id="PS50075">
    <property type="entry name" value="CARRIER"/>
    <property type="match status" value="1"/>
</dbReference>
<dbReference type="Gene3D" id="3.10.129.110">
    <property type="entry name" value="Polyketide synthase dehydratase"/>
    <property type="match status" value="1"/>
</dbReference>
<dbReference type="EMBL" id="MU003709">
    <property type="protein sequence ID" value="KAF2805465.1"/>
    <property type="molecule type" value="Genomic_DNA"/>
</dbReference>
<dbReference type="InterPro" id="IPR016035">
    <property type="entry name" value="Acyl_Trfase/lysoPLipase"/>
</dbReference>
<evidence type="ECO:0000259" key="7">
    <source>
        <dbReference type="PROSITE" id="PS52004"/>
    </source>
</evidence>
<evidence type="ECO:0000259" key="6">
    <source>
        <dbReference type="PROSITE" id="PS50075"/>
    </source>
</evidence>
<dbReference type="InterPro" id="IPR016036">
    <property type="entry name" value="Malonyl_transacylase_ACP-bd"/>
</dbReference>
<dbReference type="InterPro" id="IPR032821">
    <property type="entry name" value="PKS_assoc"/>
</dbReference>
<feature type="active site" description="Proton donor; for dehydratase activity" evidence="5">
    <location>
        <position position="1130"/>
    </location>
</feature>
<dbReference type="RefSeq" id="XP_033572429.1">
    <property type="nucleotide sequence ID" value="XM_033728370.1"/>
</dbReference>
<dbReference type="Gene3D" id="3.90.180.10">
    <property type="entry name" value="Medium-chain alcohol dehydrogenases, catalytic domain"/>
    <property type="match status" value="1"/>
</dbReference>
<dbReference type="Pfam" id="PF16197">
    <property type="entry name" value="KAsynt_C_assoc"/>
    <property type="match status" value="1"/>
</dbReference>
<dbReference type="InterPro" id="IPR011032">
    <property type="entry name" value="GroES-like_sf"/>
</dbReference>
<dbReference type="GO" id="GO:0006633">
    <property type="term" value="P:fatty acid biosynthetic process"/>
    <property type="evidence" value="ECO:0007669"/>
    <property type="project" value="TreeGrafter"/>
</dbReference>
<dbReference type="InterPro" id="IPR049552">
    <property type="entry name" value="PKS_DH_N"/>
</dbReference>
<feature type="domain" description="Ketosynthase family 3 (KS3)" evidence="7">
    <location>
        <begin position="8"/>
        <end position="435"/>
    </location>
</feature>
<evidence type="ECO:0000313" key="9">
    <source>
        <dbReference type="EMBL" id="KAF2805465.1"/>
    </source>
</evidence>
<dbReference type="InterPro" id="IPR014031">
    <property type="entry name" value="Ketoacyl_synth_C"/>
</dbReference>
<dbReference type="SUPFAM" id="SSF55048">
    <property type="entry name" value="Probable ACP-binding domain of malonyl-CoA ACP transacylase"/>
    <property type="match status" value="1"/>
</dbReference>
<evidence type="ECO:0000256" key="2">
    <source>
        <dbReference type="ARBA" id="ARBA00022553"/>
    </source>
</evidence>
<dbReference type="SMART" id="SM00825">
    <property type="entry name" value="PKS_KS"/>
    <property type="match status" value="1"/>
</dbReference>
<dbReference type="InterPro" id="IPR009081">
    <property type="entry name" value="PP-bd_ACP"/>
</dbReference>
<keyword evidence="3" id="KW-0808">Transferase</keyword>
<accession>A0A6A6YBI1</accession>
<feature type="region of interest" description="C-terminal hotdog fold" evidence="5">
    <location>
        <begin position="1066"/>
        <end position="1224"/>
    </location>
</feature>
<dbReference type="CDD" id="cd00833">
    <property type="entry name" value="PKS"/>
    <property type="match status" value="1"/>
</dbReference>
<dbReference type="SUPFAM" id="SSF53901">
    <property type="entry name" value="Thiolase-like"/>
    <property type="match status" value="1"/>
</dbReference>
<dbReference type="InterPro" id="IPR056501">
    <property type="entry name" value="NAD-bd_HRPKS_sdrA"/>
</dbReference>
<dbReference type="InterPro" id="IPR057326">
    <property type="entry name" value="KR_dom"/>
</dbReference>
<dbReference type="GO" id="GO:0031177">
    <property type="term" value="F:phosphopantetheine binding"/>
    <property type="evidence" value="ECO:0007669"/>
    <property type="project" value="InterPro"/>
</dbReference>
<dbReference type="Pfam" id="PF00698">
    <property type="entry name" value="Acyl_transf_1"/>
    <property type="match status" value="1"/>
</dbReference>
<dbReference type="GO" id="GO:1901336">
    <property type="term" value="P:lactone biosynthetic process"/>
    <property type="evidence" value="ECO:0007669"/>
    <property type="project" value="UniProtKB-ARBA"/>
</dbReference>
<evidence type="ECO:0000313" key="11">
    <source>
        <dbReference type="RefSeq" id="XP_033572429.1"/>
    </source>
</evidence>
<feature type="domain" description="Carrier" evidence="6">
    <location>
        <begin position="2271"/>
        <end position="2347"/>
    </location>
</feature>
<dbReference type="SUPFAM" id="SSF47336">
    <property type="entry name" value="ACP-like"/>
    <property type="match status" value="1"/>
</dbReference>
<dbReference type="Gene3D" id="3.30.70.3290">
    <property type="match status" value="1"/>
</dbReference>
<dbReference type="InterPro" id="IPR036291">
    <property type="entry name" value="NAD(P)-bd_dom_sf"/>
</dbReference>
<dbReference type="Gene3D" id="1.10.1200.10">
    <property type="entry name" value="ACP-like"/>
    <property type="match status" value="1"/>
</dbReference>
<evidence type="ECO:0000256" key="4">
    <source>
        <dbReference type="ARBA" id="ARBA00023268"/>
    </source>
</evidence>
<dbReference type="PANTHER" id="PTHR43775:SF18">
    <property type="entry name" value="ENZYME, PUTATIVE (JCVI)-RELATED"/>
    <property type="match status" value="1"/>
</dbReference>
<dbReference type="Pfam" id="PF08659">
    <property type="entry name" value="KR"/>
    <property type="match status" value="1"/>
</dbReference>
<dbReference type="SMART" id="SM00826">
    <property type="entry name" value="PKS_DH"/>
    <property type="match status" value="1"/>
</dbReference>
<name>A0A6A6YBI1_9PEZI</name>
<evidence type="ECO:0000313" key="10">
    <source>
        <dbReference type="Proteomes" id="UP000504636"/>
    </source>
</evidence>
<dbReference type="GeneID" id="54469263"/>
<dbReference type="GO" id="GO:0004312">
    <property type="term" value="F:fatty acid synthase activity"/>
    <property type="evidence" value="ECO:0007669"/>
    <property type="project" value="TreeGrafter"/>
</dbReference>
<dbReference type="Pfam" id="PF00550">
    <property type="entry name" value="PP-binding"/>
    <property type="match status" value="1"/>
</dbReference>
<dbReference type="FunFam" id="3.40.50.720:FF:000209">
    <property type="entry name" value="Polyketide synthase Pks12"/>
    <property type="match status" value="1"/>
</dbReference>
<proteinExistence type="predicted"/>
<dbReference type="InterPro" id="IPR013968">
    <property type="entry name" value="PKS_KR"/>
</dbReference>
<dbReference type="InterPro" id="IPR020843">
    <property type="entry name" value="ER"/>
</dbReference>
<evidence type="ECO:0000256" key="5">
    <source>
        <dbReference type="PROSITE-ProRule" id="PRU01363"/>
    </source>
</evidence>
<dbReference type="Gene3D" id="3.40.47.10">
    <property type="match status" value="1"/>
</dbReference>
<dbReference type="InterPro" id="IPR014043">
    <property type="entry name" value="Acyl_transferase_dom"/>
</dbReference>
<dbReference type="GO" id="GO:0044550">
    <property type="term" value="P:secondary metabolite biosynthetic process"/>
    <property type="evidence" value="ECO:0007669"/>
    <property type="project" value="TreeGrafter"/>
</dbReference>
<feature type="region of interest" description="N-terminal hotdog fold" evidence="5">
    <location>
        <begin position="916"/>
        <end position="1054"/>
    </location>
</feature>
<dbReference type="SMART" id="SM00827">
    <property type="entry name" value="PKS_AT"/>
    <property type="match status" value="1"/>
</dbReference>
<organism evidence="9">
    <name type="scientific">Mytilinidion resinicola</name>
    <dbReference type="NCBI Taxonomy" id="574789"/>
    <lineage>
        <taxon>Eukaryota</taxon>
        <taxon>Fungi</taxon>
        <taxon>Dikarya</taxon>
        <taxon>Ascomycota</taxon>
        <taxon>Pezizomycotina</taxon>
        <taxon>Dothideomycetes</taxon>
        <taxon>Pleosporomycetidae</taxon>
        <taxon>Mytilinidiales</taxon>
        <taxon>Mytilinidiaceae</taxon>
        <taxon>Mytilinidion</taxon>
    </lineage>
</organism>
<reference evidence="11" key="2">
    <citation type="submission" date="2020-04" db="EMBL/GenBank/DDBJ databases">
        <authorList>
            <consortium name="NCBI Genome Project"/>
        </authorList>
    </citation>
    <scope>NUCLEOTIDE SEQUENCE</scope>
    <source>
        <strain evidence="11">CBS 304.34</strain>
    </source>
</reference>